<keyword evidence="14" id="KW-0653">Protein transport</keyword>
<evidence type="ECO:0000256" key="17">
    <source>
        <dbReference type="ARBA" id="ARBA00023136"/>
    </source>
</evidence>
<keyword evidence="5" id="KW-0813">Transport</keyword>
<dbReference type="STRING" id="8090.ENSORLP00000026379"/>
<evidence type="ECO:0000256" key="11">
    <source>
        <dbReference type="ARBA" id="ARBA00022741"/>
    </source>
</evidence>
<dbReference type="GO" id="GO:0031489">
    <property type="term" value="F:myosin V binding"/>
    <property type="evidence" value="ECO:0000318"/>
    <property type="project" value="GO_Central"/>
</dbReference>
<keyword evidence="10" id="KW-0479">Metal-binding</keyword>
<dbReference type="FunFam" id="3.40.50.300:FF:000448">
    <property type="entry name" value="RAB3D, member RAS oncogene family"/>
    <property type="match status" value="1"/>
</dbReference>
<dbReference type="EC" id="3.6.5.2" evidence="4"/>
<dbReference type="GO" id="GO:0003924">
    <property type="term" value="F:GTPase activity"/>
    <property type="evidence" value="ECO:0000318"/>
    <property type="project" value="GO_Central"/>
</dbReference>
<dbReference type="PROSITE" id="PS51419">
    <property type="entry name" value="RAB"/>
    <property type="match status" value="1"/>
</dbReference>
<protein>
    <recommendedName>
        <fullName evidence="4">small monomeric GTPase</fullName>
        <ecNumber evidence="4">3.6.5.2</ecNumber>
    </recommendedName>
</protein>
<evidence type="ECO:0000256" key="1">
    <source>
        <dbReference type="ARBA" id="ARBA00001946"/>
    </source>
</evidence>
<dbReference type="GO" id="GO:0005768">
    <property type="term" value="C:endosome"/>
    <property type="evidence" value="ECO:0000318"/>
    <property type="project" value="GO_Central"/>
</dbReference>
<comment type="similarity">
    <text evidence="3">Belongs to the small GTPase superfamily. Rab family.</text>
</comment>
<dbReference type="Bgee" id="ENSORLG00000016555">
    <property type="expression patterns" value="Expressed in heart and 14 other cell types or tissues"/>
</dbReference>
<comment type="subcellular location">
    <subcellularLocation>
        <location evidence="2">Cell membrane</location>
        <topology evidence="2">Lipid-anchor</topology>
        <orientation evidence="2">Cytoplasmic side</orientation>
    </subcellularLocation>
</comment>
<dbReference type="Gene3D" id="3.40.50.300">
    <property type="entry name" value="P-loop containing nucleotide triphosphate hydrolases"/>
    <property type="match status" value="1"/>
</dbReference>
<dbReference type="InterPro" id="IPR050305">
    <property type="entry name" value="Small_GTPase_Rab"/>
</dbReference>
<dbReference type="InterPro" id="IPR027417">
    <property type="entry name" value="P-loop_NTPase"/>
</dbReference>
<comment type="catalytic activity">
    <reaction evidence="20">
        <text>GTP + H2O = GDP + phosphate + H(+)</text>
        <dbReference type="Rhea" id="RHEA:19669"/>
        <dbReference type="ChEBI" id="CHEBI:15377"/>
        <dbReference type="ChEBI" id="CHEBI:15378"/>
        <dbReference type="ChEBI" id="CHEBI:37565"/>
        <dbReference type="ChEBI" id="CHEBI:43474"/>
        <dbReference type="ChEBI" id="CHEBI:58189"/>
        <dbReference type="EC" id="3.6.5.2"/>
    </reaction>
    <physiologicalReaction direction="left-to-right" evidence="20">
        <dbReference type="Rhea" id="RHEA:19670"/>
    </physiologicalReaction>
</comment>
<accession>A0A3B3H4G8</accession>
<dbReference type="Proteomes" id="UP000001038">
    <property type="component" value="Chromosome 8"/>
</dbReference>
<gene>
    <name evidence="23" type="primary">rab3db</name>
</gene>
<proteinExistence type="inferred from homology"/>
<dbReference type="GO" id="GO:0046872">
    <property type="term" value="F:metal ion binding"/>
    <property type="evidence" value="ECO:0007669"/>
    <property type="project" value="UniProtKB-KW"/>
</dbReference>
<dbReference type="SMART" id="SM00175">
    <property type="entry name" value="RAB"/>
    <property type="match status" value="1"/>
</dbReference>
<feature type="region of interest" description="Disordered" evidence="22">
    <location>
        <begin position="209"/>
        <end position="229"/>
    </location>
</feature>
<dbReference type="PANTHER" id="PTHR47980">
    <property type="entry name" value="LD44762P"/>
    <property type="match status" value="1"/>
</dbReference>
<evidence type="ECO:0000256" key="10">
    <source>
        <dbReference type="ARBA" id="ARBA00022723"/>
    </source>
</evidence>
<evidence type="ECO:0000256" key="21">
    <source>
        <dbReference type="ARBA" id="ARBA00060086"/>
    </source>
</evidence>
<dbReference type="GeneTree" id="ENSGT00940000157552"/>
<evidence type="ECO:0000256" key="13">
    <source>
        <dbReference type="ARBA" id="ARBA00022842"/>
    </source>
</evidence>
<keyword evidence="8" id="KW-0268">Exocytosis</keyword>
<dbReference type="PRINTS" id="PR00449">
    <property type="entry name" value="RASTRNSFRMNG"/>
</dbReference>
<evidence type="ECO:0000256" key="12">
    <source>
        <dbReference type="ARBA" id="ARBA00022801"/>
    </source>
</evidence>
<evidence type="ECO:0000313" key="23">
    <source>
        <dbReference type="Ensembl" id="ENSORLP00000026379.1"/>
    </source>
</evidence>
<evidence type="ECO:0000256" key="3">
    <source>
        <dbReference type="ARBA" id="ARBA00006270"/>
    </source>
</evidence>
<keyword evidence="19" id="KW-0636">Prenylation</keyword>
<keyword evidence="16" id="KW-0342">GTP-binding</keyword>
<dbReference type="SUPFAM" id="SSF52540">
    <property type="entry name" value="P-loop containing nucleoside triphosphate hydrolases"/>
    <property type="match status" value="1"/>
</dbReference>
<evidence type="ECO:0000256" key="15">
    <source>
        <dbReference type="ARBA" id="ARBA00022990"/>
    </source>
</evidence>
<evidence type="ECO:0000256" key="5">
    <source>
        <dbReference type="ARBA" id="ARBA00022448"/>
    </source>
</evidence>
<evidence type="ECO:0000256" key="16">
    <source>
        <dbReference type="ARBA" id="ARBA00023134"/>
    </source>
</evidence>
<name>A0A3B3H4G8_ORYLA</name>
<keyword evidence="15" id="KW-0007">Acetylation</keyword>
<dbReference type="SMART" id="SM00173">
    <property type="entry name" value="RAS"/>
    <property type="match status" value="1"/>
</dbReference>
<dbReference type="InParanoid" id="A0A3B3H4G8"/>
<dbReference type="SMART" id="SM00174">
    <property type="entry name" value="RHO"/>
    <property type="match status" value="1"/>
</dbReference>
<dbReference type="GO" id="GO:0015031">
    <property type="term" value="P:protein transport"/>
    <property type="evidence" value="ECO:0007669"/>
    <property type="project" value="UniProtKB-KW"/>
</dbReference>
<dbReference type="InterPro" id="IPR005225">
    <property type="entry name" value="Small_GTP-bd"/>
</dbReference>
<keyword evidence="17" id="KW-0472">Membrane</keyword>
<dbReference type="AlphaFoldDB" id="A0A3B3H4G8"/>
<dbReference type="SMART" id="SM00177">
    <property type="entry name" value="ARF"/>
    <property type="match status" value="1"/>
</dbReference>
<evidence type="ECO:0000256" key="6">
    <source>
        <dbReference type="ARBA" id="ARBA00022475"/>
    </source>
</evidence>
<comment type="function">
    <text evidence="21">The small GTPases Rab are key regulators of intracellular membrane trafficking, from the formation of transport vesicles to their fusion with membranes. Rabs cycle between an inactive GDP-bound form and an active GTP-bound form that is able to recruit to membranes different sets of downstream effectors directly responsible for vesicle formation, movement, tethering and fusion. RAB3D may be involved in the insulin-induced exocytosis of GLUT4-containing vesicles in adipocytes.</text>
</comment>
<organism evidence="23 24">
    <name type="scientific">Oryzias latipes</name>
    <name type="common">Japanese rice fish</name>
    <name type="synonym">Japanese killifish</name>
    <dbReference type="NCBI Taxonomy" id="8090"/>
    <lineage>
        <taxon>Eukaryota</taxon>
        <taxon>Metazoa</taxon>
        <taxon>Chordata</taxon>
        <taxon>Craniata</taxon>
        <taxon>Vertebrata</taxon>
        <taxon>Euteleostomi</taxon>
        <taxon>Actinopterygii</taxon>
        <taxon>Neopterygii</taxon>
        <taxon>Teleostei</taxon>
        <taxon>Neoteleostei</taxon>
        <taxon>Acanthomorphata</taxon>
        <taxon>Ovalentaria</taxon>
        <taxon>Atherinomorphae</taxon>
        <taxon>Beloniformes</taxon>
        <taxon>Adrianichthyidae</taxon>
        <taxon>Oryziinae</taxon>
        <taxon>Oryzias</taxon>
    </lineage>
</organism>
<dbReference type="GO" id="GO:0006887">
    <property type="term" value="P:exocytosis"/>
    <property type="evidence" value="ECO:0000318"/>
    <property type="project" value="GO_Central"/>
</dbReference>
<keyword evidence="18" id="KW-0449">Lipoprotein</keyword>
<reference evidence="23" key="2">
    <citation type="submission" date="2025-08" db="UniProtKB">
        <authorList>
            <consortium name="Ensembl"/>
        </authorList>
    </citation>
    <scope>IDENTIFICATION</scope>
    <source>
        <strain evidence="23">Hd-rR</strain>
    </source>
</reference>
<reference evidence="23" key="3">
    <citation type="submission" date="2025-09" db="UniProtKB">
        <authorList>
            <consortium name="Ensembl"/>
        </authorList>
    </citation>
    <scope>IDENTIFICATION</scope>
    <source>
        <strain evidence="23">Hd-rR</strain>
    </source>
</reference>
<dbReference type="GO" id="GO:0003925">
    <property type="term" value="F:G protein activity"/>
    <property type="evidence" value="ECO:0007669"/>
    <property type="project" value="UniProtKB-EC"/>
</dbReference>
<evidence type="ECO:0000256" key="2">
    <source>
        <dbReference type="ARBA" id="ARBA00004342"/>
    </source>
</evidence>
<comment type="cofactor">
    <cofactor evidence="1">
        <name>Mg(2+)</name>
        <dbReference type="ChEBI" id="CHEBI:18420"/>
    </cofactor>
</comment>
<evidence type="ECO:0000256" key="18">
    <source>
        <dbReference type="ARBA" id="ARBA00023288"/>
    </source>
</evidence>
<keyword evidence="7" id="KW-0488">Methylation</keyword>
<dbReference type="GO" id="GO:0008021">
    <property type="term" value="C:synaptic vesicle"/>
    <property type="evidence" value="ECO:0000318"/>
    <property type="project" value="GO_Central"/>
</dbReference>
<evidence type="ECO:0000256" key="8">
    <source>
        <dbReference type="ARBA" id="ARBA00022483"/>
    </source>
</evidence>
<keyword evidence="13" id="KW-0460">Magnesium</keyword>
<evidence type="ECO:0000256" key="22">
    <source>
        <dbReference type="SAM" id="MobiDB-lite"/>
    </source>
</evidence>
<reference evidence="23 24" key="1">
    <citation type="journal article" date="2007" name="Nature">
        <title>The medaka draft genome and insights into vertebrate genome evolution.</title>
        <authorList>
            <person name="Kasahara M."/>
            <person name="Naruse K."/>
            <person name="Sasaki S."/>
            <person name="Nakatani Y."/>
            <person name="Qu W."/>
            <person name="Ahsan B."/>
            <person name="Yamada T."/>
            <person name="Nagayasu Y."/>
            <person name="Doi K."/>
            <person name="Kasai Y."/>
            <person name="Jindo T."/>
            <person name="Kobayashi D."/>
            <person name="Shimada A."/>
            <person name="Toyoda A."/>
            <person name="Kuroki Y."/>
            <person name="Fujiyama A."/>
            <person name="Sasaki T."/>
            <person name="Shimizu A."/>
            <person name="Asakawa S."/>
            <person name="Shimizu N."/>
            <person name="Hashimoto S."/>
            <person name="Yang J."/>
            <person name="Lee Y."/>
            <person name="Matsushima K."/>
            <person name="Sugano S."/>
            <person name="Sakaizumi M."/>
            <person name="Narita T."/>
            <person name="Ohishi K."/>
            <person name="Haga S."/>
            <person name="Ohta F."/>
            <person name="Nomoto H."/>
            <person name="Nogata K."/>
            <person name="Morishita T."/>
            <person name="Endo T."/>
            <person name="Shin-I T."/>
            <person name="Takeda H."/>
            <person name="Morishita S."/>
            <person name="Kohara Y."/>
        </authorList>
    </citation>
    <scope>NUCLEOTIDE SEQUENCE [LARGE SCALE GENOMIC DNA]</scope>
    <source>
        <strain evidence="23 24">Hd-rR</strain>
    </source>
</reference>
<feature type="compositionally biased region" description="Gly residues" evidence="22">
    <location>
        <begin position="215"/>
        <end position="229"/>
    </location>
</feature>
<evidence type="ECO:0000256" key="14">
    <source>
        <dbReference type="ARBA" id="ARBA00022927"/>
    </source>
</evidence>
<evidence type="ECO:0000256" key="9">
    <source>
        <dbReference type="ARBA" id="ARBA00022553"/>
    </source>
</evidence>
<evidence type="ECO:0000256" key="19">
    <source>
        <dbReference type="ARBA" id="ARBA00023289"/>
    </source>
</evidence>
<dbReference type="PROSITE" id="PS51421">
    <property type="entry name" value="RAS"/>
    <property type="match status" value="1"/>
</dbReference>
<dbReference type="NCBIfam" id="TIGR00231">
    <property type="entry name" value="small_GTP"/>
    <property type="match status" value="1"/>
</dbReference>
<keyword evidence="6" id="KW-1003">Cell membrane</keyword>
<keyword evidence="11" id="KW-0547">Nucleotide-binding</keyword>
<evidence type="ECO:0000313" key="24">
    <source>
        <dbReference type="Proteomes" id="UP000001038"/>
    </source>
</evidence>
<evidence type="ECO:0000256" key="4">
    <source>
        <dbReference type="ARBA" id="ARBA00011984"/>
    </source>
</evidence>
<evidence type="ECO:0000256" key="20">
    <source>
        <dbReference type="ARBA" id="ARBA00047660"/>
    </source>
</evidence>
<sequence>VRFFSPVFQMALTEPRLRQQPTPNDTADPDFNHMFKLLIIGNSSVGKTSVLFRYADDSFNPAYVSTVGIDFKVKTVFRNEKRIKLQIWDTAGQERYRSITTAYYRGADGFLLMYDITNQESFNAVRDWATQVQHYSSKNAQVILVGNKCDMEDDRLITREDGQRLADERGFLFFEASAKENINVKQVFEHLVDVICEQMNTSTDGNAINSNHNGLGPGQGPEGGGGCAC</sequence>
<evidence type="ECO:0000256" key="7">
    <source>
        <dbReference type="ARBA" id="ARBA00022481"/>
    </source>
</evidence>
<dbReference type="InterPro" id="IPR001806">
    <property type="entry name" value="Small_GTPase"/>
</dbReference>
<keyword evidence="12" id="KW-0378">Hydrolase</keyword>
<dbReference type="Pfam" id="PF00071">
    <property type="entry name" value="Ras"/>
    <property type="match status" value="1"/>
</dbReference>
<dbReference type="GO" id="GO:0030141">
    <property type="term" value="C:secretory granule"/>
    <property type="evidence" value="ECO:0007669"/>
    <property type="project" value="UniProtKB-ARBA"/>
</dbReference>
<dbReference type="GO" id="GO:0017157">
    <property type="term" value="P:regulation of exocytosis"/>
    <property type="evidence" value="ECO:0007669"/>
    <property type="project" value="UniProtKB-ARBA"/>
</dbReference>
<dbReference type="Ensembl" id="ENSORLT00000028243.1">
    <property type="protein sequence ID" value="ENSORLP00000026379.1"/>
    <property type="gene ID" value="ENSORLG00000016555.2"/>
</dbReference>
<keyword evidence="24" id="KW-1185">Reference proteome</keyword>
<keyword evidence="9" id="KW-0597">Phosphoprotein</keyword>
<dbReference type="PROSITE" id="PS51420">
    <property type="entry name" value="RHO"/>
    <property type="match status" value="1"/>
</dbReference>
<dbReference type="GO" id="GO:0005525">
    <property type="term" value="F:GTP binding"/>
    <property type="evidence" value="ECO:0007669"/>
    <property type="project" value="UniProtKB-KW"/>
</dbReference>
<dbReference type="SMART" id="SM00176">
    <property type="entry name" value="RAN"/>
    <property type="match status" value="1"/>
</dbReference>
<dbReference type="GO" id="GO:0005886">
    <property type="term" value="C:plasma membrane"/>
    <property type="evidence" value="ECO:0000318"/>
    <property type="project" value="GO_Central"/>
</dbReference>